<dbReference type="GO" id="GO:0005576">
    <property type="term" value="C:extracellular region"/>
    <property type="evidence" value="ECO:0007669"/>
    <property type="project" value="TreeGrafter"/>
</dbReference>
<proteinExistence type="inferred from homology"/>
<comment type="similarity">
    <text evidence="1">Belongs to the glycosyl hydrolase 18 family. Chitinase class V subfamily.</text>
</comment>
<dbReference type="EMBL" id="MU251254">
    <property type="protein sequence ID" value="KAG9254409.1"/>
    <property type="molecule type" value="Genomic_DNA"/>
</dbReference>
<dbReference type="InterPro" id="IPR050314">
    <property type="entry name" value="Glycosyl_Hydrlase_18"/>
</dbReference>
<dbReference type="GO" id="GO:0008061">
    <property type="term" value="F:chitin binding"/>
    <property type="evidence" value="ECO:0007669"/>
    <property type="project" value="InterPro"/>
</dbReference>
<dbReference type="InterPro" id="IPR017853">
    <property type="entry name" value="GH"/>
</dbReference>
<evidence type="ECO:0000256" key="3">
    <source>
        <dbReference type="SAM" id="SignalP"/>
    </source>
</evidence>
<dbReference type="RefSeq" id="XP_046118333.1">
    <property type="nucleotide sequence ID" value="XM_046257350.1"/>
</dbReference>
<dbReference type="Gene3D" id="3.10.50.10">
    <property type="match status" value="1"/>
</dbReference>
<dbReference type="PANTHER" id="PTHR11177:SF337">
    <property type="entry name" value="CHITINASE"/>
    <property type="match status" value="1"/>
</dbReference>
<evidence type="ECO:0000313" key="5">
    <source>
        <dbReference type="EMBL" id="KAG9254409.1"/>
    </source>
</evidence>
<keyword evidence="3" id="KW-0732">Signal</keyword>
<keyword evidence="6" id="KW-1185">Reference proteome</keyword>
<name>A0A9P7ZLP6_9HYPO</name>
<feature type="signal peptide" evidence="3">
    <location>
        <begin position="1"/>
        <end position="16"/>
    </location>
</feature>
<accession>A0A9P7ZLP6</accession>
<dbReference type="Proteomes" id="UP000887229">
    <property type="component" value="Unassembled WGS sequence"/>
</dbReference>
<gene>
    <name evidence="5" type="ORF">F5Z01DRAFT_104709</name>
</gene>
<evidence type="ECO:0000259" key="4">
    <source>
        <dbReference type="PROSITE" id="PS51910"/>
    </source>
</evidence>
<protein>
    <recommendedName>
        <fullName evidence="2">chitinase</fullName>
        <ecNumber evidence="2">3.2.1.14</ecNumber>
    </recommendedName>
</protein>
<dbReference type="GO" id="GO:0006032">
    <property type="term" value="P:chitin catabolic process"/>
    <property type="evidence" value="ECO:0007669"/>
    <property type="project" value="TreeGrafter"/>
</dbReference>
<comment type="caution">
    <text evidence="5">The sequence shown here is derived from an EMBL/GenBank/DDBJ whole genome shotgun (WGS) entry which is preliminary data.</text>
</comment>
<dbReference type="InterPro" id="IPR029070">
    <property type="entry name" value="Chitinase_insertion_sf"/>
</dbReference>
<feature type="chain" id="PRO_5040260362" description="chitinase" evidence="3">
    <location>
        <begin position="17"/>
        <end position="364"/>
    </location>
</feature>
<dbReference type="GeneID" id="70288253"/>
<feature type="domain" description="GH18" evidence="4">
    <location>
        <begin position="18"/>
        <end position="364"/>
    </location>
</feature>
<evidence type="ECO:0000313" key="6">
    <source>
        <dbReference type="Proteomes" id="UP000887229"/>
    </source>
</evidence>
<dbReference type="Gene3D" id="3.20.20.80">
    <property type="entry name" value="Glycosidases"/>
    <property type="match status" value="1"/>
</dbReference>
<reference evidence="5" key="1">
    <citation type="journal article" date="2021" name="IMA Fungus">
        <title>Genomic characterization of three marine fungi, including Emericellopsis atlantica sp. nov. with signatures of a generalist lifestyle and marine biomass degradation.</title>
        <authorList>
            <person name="Hagestad O.C."/>
            <person name="Hou L."/>
            <person name="Andersen J.H."/>
            <person name="Hansen E.H."/>
            <person name="Altermark B."/>
            <person name="Li C."/>
            <person name="Kuhnert E."/>
            <person name="Cox R.J."/>
            <person name="Crous P.W."/>
            <person name="Spatafora J.W."/>
            <person name="Lail K."/>
            <person name="Amirebrahimi M."/>
            <person name="Lipzen A."/>
            <person name="Pangilinan J."/>
            <person name="Andreopoulos W."/>
            <person name="Hayes R.D."/>
            <person name="Ng V."/>
            <person name="Grigoriev I.V."/>
            <person name="Jackson S.A."/>
            <person name="Sutton T.D.S."/>
            <person name="Dobson A.D.W."/>
            <person name="Rama T."/>
        </authorList>
    </citation>
    <scope>NUCLEOTIDE SEQUENCE</scope>
    <source>
        <strain evidence="5">TS7</strain>
    </source>
</reference>
<dbReference type="EC" id="3.2.1.14" evidence="2"/>
<dbReference type="InterPro" id="IPR001223">
    <property type="entry name" value="Glyco_hydro18_cat"/>
</dbReference>
<dbReference type="PANTHER" id="PTHR11177">
    <property type="entry name" value="CHITINASE"/>
    <property type="match status" value="1"/>
</dbReference>
<dbReference type="GO" id="GO:0008843">
    <property type="term" value="F:endochitinase activity"/>
    <property type="evidence" value="ECO:0007669"/>
    <property type="project" value="UniProtKB-EC"/>
</dbReference>
<dbReference type="GO" id="GO:0005975">
    <property type="term" value="P:carbohydrate metabolic process"/>
    <property type="evidence" value="ECO:0007669"/>
    <property type="project" value="InterPro"/>
</dbReference>
<dbReference type="AlphaFoldDB" id="A0A9P7ZLP6"/>
<dbReference type="InterPro" id="IPR011583">
    <property type="entry name" value="Chitinase_II/V-like_cat"/>
</dbReference>
<dbReference type="SUPFAM" id="SSF51445">
    <property type="entry name" value="(Trans)glycosidases"/>
    <property type="match status" value="1"/>
</dbReference>
<dbReference type="OrthoDB" id="73875at2759"/>
<dbReference type="PROSITE" id="PS51910">
    <property type="entry name" value="GH18_2"/>
    <property type="match status" value="1"/>
</dbReference>
<dbReference type="SMART" id="SM00636">
    <property type="entry name" value="Glyco_18"/>
    <property type="match status" value="1"/>
</dbReference>
<sequence>MHPSSLLLAAASGASAAPVFAVYFDQWHTTYLPERATTAGVTHVITAFAQSTIFNSGTSYAPFMPLDQVRALFDDGSKVCMAIGGWGDTSGFSAGAATEQTRKTYAQNVATTMDNLGYDCVDIDWEYPGGNGEDYRIVPNDQKVQEIETFPLLLQEIKAAIGDRELSIAVPGKEGDMIAFTADKVPLINEVVDHVNVMSYDLMNRRNNETTHHTGIQGSARAVDLYIERGMDASKLILGFAFYSKWFTTSGPCEGQVGCPTAELERPDGTDTGLSGAVTFENASYSDAEFVQAMQNGKTDEERGGQWYWANNKFWTWDTPALIARKFDEIIKPKGLGGVMAWSLAQDSYDWSHLKAIQKGVNCL</sequence>
<organism evidence="5 6">
    <name type="scientific">Emericellopsis atlantica</name>
    <dbReference type="NCBI Taxonomy" id="2614577"/>
    <lineage>
        <taxon>Eukaryota</taxon>
        <taxon>Fungi</taxon>
        <taxon>Dikarya</taxon>
        <taxon>Ascomycota</taxon>
        <taxon>Pezizomycotina</taxon>
        <taxon>Sordariomycetes</taxon>
        <taxon>Hypocreomycetidae</taxon>
        <taxon>Hypocreales</taxon>
        <taxon>Bionectriaceae</taxon>
        <taxon>Emericellopsis</taxon>
    </lineage>
</organism>
<evidence type="ECO:0000256" key="2">
    <source>
        <dbReference type="ARBA" id="ARBA00012729"/>
    </source>
</evidence>
<dbReference type="Pfam" id="PF00704">
    <property type="entry name" value="Glyco_hydro_18"/>
    <property type="match status" value="1"/>
</dbReference>
<evidence type="ECO:0000256" key="1">
    <source>
        <dbReference type="ARBA" id="ARBA00008682"/>
    </source>
</evidence>